<dbReference type="EMBL" id="CM035406">
    <property type="protein sequence ID" value="KAH7447679.1"/>
    <property type="molecule type" value="Genomic_DNA"/>
</dbReference>
<protein>
    <submittedName>
        <fullName evidence="1">Uncharacterized protein</fullName>
    </submittedName>
</protein>
<evidence type="ECO:0000313" key="2">
    <source>
        <dbReference type="Proteomes" id="UP000825935"/>
    </source>
</evidence>
<sequence length="33" mass="3684">MTESMVNPCVSDFKVDSGMPFRIVLNMGVRLPL</sequence>
<dbReference type="Proteomes" id="UP000825935">
    <property type="component" value="Chromosome 1"/>
</dbReference>
<evidence type="ECO:0000313" key="1">
    <source>
        <dbReference type="EMBL" id="KAH7447679.1"/>
    </source>
</evidence>
<gene>
    <name evidence="1" type="ORF">KP509_01G116700</name>
</gene>
<reference evidence="1" key="1">
    <citation type="submission" date="2021-08" db="EMBL/GenBank/DDBJ databases">
        <title>WGS assembly of Ceratopteris richardii.</title>
        <authorList>
            <person name="Marchant D.B."/>
            <person name="Chen G."/>
            <person name="Jenkins J."/>
            <person name="Shu S."/>
            <person name="Leebens-Mack J."/>
            <person name="Grimwood J."/>
            <person name="Schmutz J."/>
            <person name="Soltis P."/>
            <person name="Soltis D."/>
            <person name="Chen Z.-H."/>
        </authorList>
    </citation>
    <scope>NUCLEOTIDE SEQUENCE</scope>
    <source>
        <strain evidence="1">Whitten #5841</strain>
        <tissue evidence="1">Leaf</tissue>
    </source>
</reference>
<keyword evidence="2" id="KW-1185">Reference proteome</keyword>
<comment type="caution">
    <text evidence="1">The sequence shown here is derived from an EMBL/GenBank/DDBJ whole genome shotgun (WGS) entry which is preliminary data.</text>
</comment>
<organism evidence="1 2">
    <name type="scientific">Ceratopteris richardii</name>
    <name type="common">Triangle waterfern</name>
    <dbReference type="NCBI Taxonomy" id="49495"/>
    <lineage>
        <taxon>Eukaryota</taxon>
        <taxon>Viridiplantae</taxon>
        <taxon>Streptophyta</taxon>
        <taxon>Embryophyta</taxon>
        <taxon>Tracheophyta</taxon>
        <taxon>Polypodiopsida</taxon>
        <taxon>Polypodiidae</taxon>
        <taxon>Polypodiales</taxon>
        <taxon>Pteridineae</taxon>
        <taxon>Pteridaceae</taxon>
        <taxon>Parkerioideae</taxon>
        <taxon>Ceratopteris</taxon>
    </lineage>
</organism>
<proteinExistence type="predicted"/>
<accession>A0A8T2VTF6</accession>
<name>A0A8T2VTF6_CERRI</name>
<dbReference type="AlphaFoldDB" id="A0A8T2VTF6"/>
<dbReference type="OrthoDB" id="1989455at2759"/>